<evidence type="ECO:0000313" key="2">
    <source>
        <dbReference type="Proteomes" id="UP000295830"/>
    </source>
</evidence>
<dbReference type="Pfam" id="PF04365">
    <property type="entry name" value="BrnT_toxin"/>
    <property type="match status" value="1"/>
</dbReference>
<dbReference type="InterPro" id="IPR038573">
    <property type="entry name" value="BrnT_sf"/>
</dbReference>
<proteinExistence type="predicted"/>
<dbReference type="EMBL" id="SOAX01000002">
    <property type="protein sequence ID" value="TDT43081.1"/>
    <property type="molecule type" value="Genomic_DNA"/>
</dbReference>
<dbReference type="Gene3D" id="3.10.450.530">
    <property type="entry name" value="Ribonuclease toxin, BrnT, of type II toxin-antitoxin system"/>
    <property type="match status" value="1"/>
</dbReference>
<dbReference type="InterPro" id="IPR007460">
    <property type="entry name" value="BrnT_toxin"/>
</dbReference>
<reference evidence="1 2" key="1">
    <citation type="submission" date="2019-03" db="EMBL/GenBank/DDBJ databases">
        <title>Genomic Encyclopedia of Type Strains, Phase IV (KMG-IV): sequencing the most valuable type-strain genomes for metagenomic binning, comparative biology and taxonomic classification.</title>
        <authorList>
            <person name="Goeker M."/>
        </authorList>
    </citation>
    <scope>NUCLEOTIDE SEQUENCE [LARGE SCALE GENOMIC DNA]</scope>
    <source>
        <strain evidence="1 2">DSM 15505</strain>
    </source>
</reference>
<comment type="caution">
    <text evidence="1">The sequence shown here is derived from an EMBL/GenBank/DDBJ whole genome shotgun (WGS) entry which is preliminary data.</text>
</comment>
<dbReference type="OrthoDB" id="9802417at2"/>
<protein>
    <submittedName>
        <fullName evidence="1">Uncharacterized protein</fullName>
    </submittedName>
</protein>
<organism evidence="1 2">
    <name type="scientific">Halospina denitrificans</name>
    <dbReference type="NCBI Taxonomy" id="332522"/>
    <lineage>
        <taxon>Bacteria</taxon>
        <taxon>Pseudomonadati</taxon>
        <taxon>Pseudomonadota</taxon>
        <taxon>Gammaproteobacteria</taxon>
        <taxon>Halospina</taxon>
    </lineage>
</organism>
<keyword evidence="2" id="KW-1185">Reference proteome</keyword>
<name>A0A4R7JX99_9GAMM</name>
<sequence length="92" mass="10868">MRFEWDEAKNAANIRKHGIDFVDAQDIFNHPMLALPDDCHDYGEERWVAIGWIRALIGVVVYTERQGDVIRIISARKATKREVRRYEQRVKN</sequence>
<dbReference type="Proteomes" id="UP000295830">
    <property type="component" value="Unassembled WGS sequence"/>
</dbReference>
<accession>A0A4R7JX99</accession>
<evidence type="ECO:0000313" key="1">
    <source>
        <dbReference type="EMBL" id="TDT43081.1"/>
    </source>
</evidence>
<dbReference type="RefSeq" id="WP_133735176.1">
    <property type="nucleotide sequence ID" value="NZ_SOAX01000002.1"/>
</dbReference>
<dbReference type="AlphaFoldDB" id="A0A4R7JX99"/>
<gene>
    <name evidence="1" type="ORF">DES49_0891</name>
</gene>